<sequence length="47" mass="5171">MTNRIAAVLAVIAIAALLADFWWAGGAASLFLAKKFADLIEYLAFWR</sequence>
<protein>
    <recommendedName>
        <fullName evidence="3">Glyceraldehyde-3-phosphate dehydrogenase</fullName>
    </recommendedName>
</protein>
<dbReference type="EMBL" id="JAOWLA010000004">
    <property type="protein sequence ID" value="MCV2864254.1"/>
    <property type="molecule type" value="Genomic_DNA"/>
</dbReference>
<evidence type="ECO:0008006" key="3">
    <source>
        <dbReference type="Google" id="ProtNLM"/>
    </source>
</evidence>
<accession>A0ABT2YZE2</accession>
<name>A0ABT2YZE2_9RHOB</name>
<proteinExistence type="predicted"/>
<evidence type="ECO:0000313" key="2">
    <source>
        <dbReference type="Proteomes" id="UP001652503"/>
    </source>
</evidence>
<reference evidence="1 2" key="1">
    <citation type="submission" date="2022-10" db="EMBL/GenBank/DDBJ databases">
        <title>Defluviimonas sp. nov., isolated from ocean surface water.</title>
        <authorList>
            <person name="He W."/>
            <person name="Wang L."/>
            <person name="Zhang D.-F."/>
        </authorList>
    </citation>
    <scope>NUCLEOTIDE SEQUENCE [LARGE SCALE GENOMIC DNA]</scope>
    <source>
        <strain evidence="1 2">WL0075</strain>
    </source>
</reference>
<gene>
    <name evidence="1" type="ORF">OE647_05810</name>
</gene>
<organism evidence="1 2">
    <name type="scientific">Albidovulum sediminicola</name>
    <dbReference type="NCBI Taxonomy" id="2984331"/>
    <lineage>
        <taxon>Bacteria</taxon>
        <taxon>Pseudomonadati</taxon>
        <taxon>Pseudomonadota</taxon>
        <taxon>Alphaproteobacteria</taxon>
        <taxon>Rhodobacterales</taxon>
        <taxon>Paracoccaceae</taxon>
        <taxon>Albidovulum</taxon>
    </lineage>
</organism>
<dbReference type="Proteomes" id="UP001652503">
    <property type="component" value="Unassembled WGS sequence"/>
</dbReference>
<evidence type="ECO:0000313" key="1">
    <source>
        <dbReference type="EMBL" id="MCV2864254.1"/>
    </source>
</evidence>
<keyword evidence="2" id="KW-1185">Reference proteome</keyword>
<comment type="caution">
    <text evidence="1">The sequence shown here is derived from an EMBL/GenBank/DDBJ whole genome shotgun (WGS) entry which is preliminary data.</text>
</comment>